<keyword evidence="3" id="KW-1185">Reference proteome</keyword>
<evidence type="ECO:0000256" key="1">
    <source>
        <dbReference type="SAM" id="MobiDB-lite"/>
    </source>
</evidence>
<name>H8I7C2_METCZ</name>
<sequence length="613" mass="69580">MTVPEQGEPGLNPKYVEKLVEARLYAINDKKYYDGVIITFYCPRCSHNNTVMKPLFFHSLSMDSFLHAISGYRFETHTCVCGNRLDYKNIVIAQYSHFFSDAGLDLQAELTRDSEFVSFYRMDLNGVREPLDNVMDFRYMYRMFGHVLSVREAWKHMLSTVRETKSIQVYDVEKGYVIAAVPGDIPHQDVTMREMLGPSWPGSSAVVVRLGEMDGEREQYEDSYREWMPEFVEDIRRGRIDASAVIDAQMARKLAENTLKREGIDYIIKDDVCRIDKKPFRVSFSFKDIVKSAAYRGKSLQEAVDEKVDVAVNKIQSAESLYKSLRRDLPSYDFSINHDMLEVINPRTGESVKIDPYGPLPKGGIREMVASLRAELSKNEKFQPVCKCGRQAFILKSIEPATWLKSTKDAFDLVYEERDNAVVVYNIACGEHVNPVKKTDLAEWLIERKDLDELFEEELNSLRINVEAHVGKFGADVIVGALSNNACDIMVHPGFVKGLLDALKVDMGDRVIVYAPMKELILIYREDADVNNLNTAMLQLQEIVAAKDLSQTLLDYACVYDLDEGHGIFNIVDLPEKRGEAEDYPIAELPPEEVDGAGNVVPEQGHHDVSGAR</sequence>
<dbReference type="Proteomes" id="UP000005233">
    <property type="component" value="Chromosome"/>
</dbReference>
<feature type="region of interest" description="Disordered" evidence="1">
    <location>
        <begin position="590"/>
        <end position="613"/>
    </location>
</feature>
<dbReference type="eggNOG" id="arCOG11642">
    <property type="taxonomic scope" value="Archaea"/>
</dbReference>
<proteinExistence type="predicted"/>
<dbReference type="GeneID" id="11972204"/>
<dbReference type="OrthoDB" id="145926at2157"/>
<dbReference type="STRING" id="1041930.Mtc_2049"/>
<dbReference type="KEGG" id="mez:Mtc_2049"/>
<evidence type="ECO:0000313" key="3">
    <source>
        <dbReference type="Proteomes" id="UP000005233"/>
    </source>
</evidence>
<reference evidence="2 3" key="1">
    <citation type="journal article" date="2012" name="J. Bacteriol.">
        <title>Complete genome sequence of a thermophilic methanogen, Methanocella conradii HZ254, isolated from Chinese rice field soil.</title>
        <authorList>
            <person name="Lu Z."/>
            <person name="Lu Y."/>
        </authorList>
    </citation>
    <scope>NUCLEOTIDE SEQUENCE [LARGE SCALE GENOMIC DNA]</scope>
    <source>
        <strain evidence="3">DSM 24694 / JCM 17849 / CGMCC 1.5162 / HZ254</strain>
    </source>
</reference>
<organism evidence="2 3">
    <name type="scientific">Methanocella conradii (strain DSM 24694 / JCM 17849 / CGMCC 1.5162 / HZ254)</name>
    <dbReference type="NCBI Taxonomy" id="1041930"/>
    <lineage>
        <taxon>Archaea</taxon>
        <taxon>Methanobacteriati</taxon>
        <taxon>Methanobacteriota</taxon>
        <taxon>Stenosarchaea group</taxon>
        <taxon>Methanomicrobia</taxon>
        <taxon>Methanocellales</taxon>
        <taxon>Methanocellaceae</taxon>
        <taxon>Methanocella</taxon>
    </lineage>
</organism>
<dbReference type="AlphaFoldDB" id="H8I7C2"/>
<dbReference type="RefSeq" id="WP_014406619.1">
    <property type="nucleotide sequence ID" value="NC_017034.1"/>
</dbReference>
<accession>H8I7C2</accession>
<dbReference type="EMBL" id="CP003243">
    <property type="protein sequence ID" value="AFD00788.1"/>
    <property type="molecule type" value="Genomic_DNA"/>
</dbReference>
<dbReference type="HOGENOM" id="CLU_445248_0_0_2"/>
<feature type="compositionally biased region" description="Basic and acidic residues" evidence="1">
    <location>
        <begin position="604"/>
        <end position="613"/>
    </location>
</feature>
<protein>
    <submittedName>
        <fullName evidence="2">Uncharacterized protein</fullName>
    </submittedName>
</protein>
<evidence type="ECO:0000313" key="2">
    <source>
        <dbReference type="EMBL" id="AFD00788.1"/>
    </source>
</evidence>
<gene>
    <name evidence="2" type="ordered locus">Mtc_2049</name>
</gene>